<dbReference type="InterPro" id="IPR010622">
    <property type="entry name" value="FAST_Leu-rich"/>
</dbReference>
<dbReference type="Pfam" id="PF06743">
    <property type="entry name" value="FAST_1"/>
    <property type="match status" value="1"/>
</dbReference>
<accession>H9G674</accession>
<evidence type="ECO:0000256" key="2">
    <source>
        <dbReference type="ARBA" id="ARBA00022946"/>
    </source>
</evidence>
<evidence type="ECO:0000256" key="4">
    <source>
        <dbReference type="ARBA" id="ARBA00040471"/>
    </source>
</evidence>
<dbReference type="GO" id="GO:0005759">
    <property type="term" value="C:mitochondrial matrix"/>
    <property type="evidence" value="ECO:0000318"/>
    <property type="project" value="GO_Central"/>
</dbReference>
<dbReference type="Pfam" id="PF08368">
    <property type="entry name" value="FAST_2"/>
    <property type="match status" value="1"/>
</dbReference>
<keyword evidence="10" id="KW-1185">Reference proteome</keyword>
<dbReference type="Bgee" id="ENSACAG00000002390">
    <property type="expression patterns" value="Expressed in kidney and 11 other cell types or tissues"/>
</dbReference>
<dbReference type="Ensembl" id="ENSACAT00000002368.4">
    <property type="protein sequence ID" value="ENSACAP00000002308.3"/>
    <property type="gene ID" value="ENSACAG00000002390.4"/>
</dbReference>
<evidence type="ECO:0000256" key="6">
    <source>
        <dbReference type="ARBA" id="ARBA00043220"/>
    </source>
</evidence>
<dbReference type="InterPro" id="IPR050870">
    <property type="entry name" value="FAST_kinase"/>
</dbReference>
<dbReference type="STRING" id="28377.ENSACAP00000002308"/>
<evidence type="ECO:0000256" key="1">
    <source>
        <dbReference type="ARBA" id="ARBA00004305"/>
    </source>
</evidence>
<dbReference type="GO" id="GO:0003723">
    <property type="term" value="F:RNA binding"/>
    <property type="evidence" value="ECO:0000318"/>
    <property type="project" value="GO_Central"/>
</dbReference>
<evidence type="ECO:0000313" key="10">
    <source>
        <dbReference type="Proteomes" id="UP000001646"/>
    </source>
</evidence>
<dbReference type="PANTHER" id="PTHR21228:SF59">
    <property type="entry name" value="FAST KINASE DOMAIN-CONTAINING PROTEIN 4"/>
    <property type="match status" value="1"/>
</dbReference>
<name>H9G674_ANOCA</name>
<dbReference type="CDD" id="cd23739">
    <property type="entry name" value="TBRG4-like_N"/>
    <property type="match status" value="1"/>
</dbReference>
<sequence>MAAKLAQRWFRLYRVSSPLCLQASTVSARIQVARVSSQLPLALVTTCSGSVQTDKPSIKEPPDRALPELSPLDHLIGKVPTAEELLQLVDIYPINGNQAALIITRLSRMVTEKKLDPGSFMEDVRFQQLLQTVHTQVSRVWNAALTHLLRSLYLLGLDRRRKELLSVEQEVRWRLRRLSFRHLASLAEQVAAGAPEGGQSVLLSDLVKQLELRWTEIEDTRTVVGLMGKVGALSPVLMERLEDKGLEMAEQFSPEDTRRVALALALQNRRSVPLLRALSYHLVQKHFTLSPTILLDLAFAYGKLNFHQTQVFQKIASDLQPRVPELSPVEVVRCVKSFAYLKWLNLPLFEAVAQYVMDNAGKVTPVQLSNVILAFARLNFQPSNKEAFYKVVHERLGDCLDDLEPHLLLDLVWSLCVLEQAQVAHLQKVLEPTFHARFLGDQSPKGRNYQLKLLHINATARLECPDYEGPFLPEEEGSLWVKELQGERKASPLQSGFREALRAVAGEEGKVRFEVDTPWGWLLGESHPSLAHRNIFFITC</sequence>
<dbReference type="GO" id="GO:0044528">
    <property type="term" value="P:regulation of mitochondrial mRNA stability"/>
    <property type="evidence" value="ECO:0000318"/>
    <property type="project" value="GO_Central"/>
</dbReference>
<proteinExistence type="inferred from homology"/>
<dbReference type="InParanoid" id="H9G674"/>
<comment type="similarity">
    <text evidence="3">Belongs to the FAST kinase family.</text>
</comment>
<dbReference type="PANTHER" id="PTHR21228">
    <property type="entry name" value="FAST LEU-RICH DOMAIN-CONTAINING"/>
    <property type="match status" value="1"/>
</dbReference>
<dbReference type="GO" id="GO:0000963">
    <property type="term" value="P:mitochondrial RNA processing"/>
    <property type="evidence" value="ECO:0000318"/>
    <property type="project" value="GO_Central"/>
</dbReference>
<evidence type="ECO:0000259" key="8">
    <source>
        <dbReference type="Pfam" id="PF08368"/>
    </source>
</evidence>
<evidence type="ECO:0000256" key="3">
    <source>
        <dbReference type="ARBA" id="ARBA00038281"/>
    </source>
</evidence>
<dbReference type="GO" id="GO:0035770">
    <property type="term" value="C:ribonucleoprotein granule"/>
    <property type="evidence" value="ECO:0000318"/>
    <property type="project" value="GO_Central"/>
</dbReference>
<feature type="domain" description="FAST kinase-like protein subdomain 2" evidence="8">
    <location>
        <begin position="451"/>
        <end position="523"/>
    </location>
</feature>
<comment type="subcellular location">
    <subcellularLocation>
        <location evidence="1">Mitochondrion matrix</location>
    </subcellularLocation>
</comment>
<reference evidence="9" key="2">
    <citation type="submission" date="2025-08" db="UniProtKB">
        <authorList>
            <consortium name="Ensembl"/>
        </authorList>
    </citation>
    <scope>IDENTIFICATION</scope>
</reference>
<keyword evidence="2" id="KW-0809">Transit peptide</keyword>
<dbReference type="InterPro" id="IPR013579">
    <property type="entry name" value="FAST_2"/>
</dbReference>
<reference evidence="9" key="1">
    <citation type="submission" date="2009-12" db="EMBL/GenBank/DDBJ databases">
        <title>The Genome Sequence of Anolis carolinensis (Green Anole Lizard).</title>
        <authorList>
            <consortium name="The Genome Sequencing Platform"/>
            <person name="Di Palma F."/>
            <person name="Alfoldi J."/>
            <person name="Heiman D."/>
            <person name="Young S."/>
            <person name="Grabherr M."/>
            <person name="Johnson J."/>
            <person name="Lander E.S."/>
            <person name="Lindblad-Toh K."/>
        </authorList>
    </citation>
    <scope>NUCLEOTIDE SEQUENCE [LARGE SCALE GENOMIC DNA]</scope>
    <source>
        <strain evidence="9">JBL SC #1</strain>
    </source>
</reference>
<reference evidence="9" key="3">
    <citation type="submission" date="2025-09" db="UniProtKB">
        <authorList>
            <consortium name="Ensembl"/>
        </authorList>
    </citation>
    <scope>IDENTIFICATION</scope>
</reference>
<evidence type="ECO:0000256" key="5">
    <source>
        <dbReference type="ARBA" id="ARBA00042265"/>
    </source>
</evidence>
<organism evidence="9 10">
    <name type="scientific">Anolis carolinensis</name>
    <name type="common">Green anole</name>
    <name type="synonym">American chameleon</name>
    <dbReference type="NCBI Taxonomy" id="28377"/>
    <lineage>
        <taxon>Eukaryota</taxon>
        <taxon>Metazoa</taxon>
        <taxon>Chordata</taxon>
        <taxon>Craniata</taxon>
        <taxon>Vertebrata</taxon>
        <taxon>Euteleostomi</taxon>
        <taxon>Lepidosauria</taxon>
        <taxon>Squamata</taxon>
        <taxon>Bifurcata</taxon>
        <taxon>Unidentata</taxon>
        <taxon>Episquamata</taxon>
        <taxon>Toxicofera</taxon>
        <taxon>Iguania</taxon>
        <taxon>Dactyloidae</taxon>
        <taxon>Anolis</taxon>
    </lineage>
</organism>
<evidence type="ECO:0000259" key="7">
    <source>
        <dbReference type="Pfam" id="PF06743"/>
    </source>
</evidence>
<dbReference type="Proteomes" id="UP000001646">
    <property type="component" value="Unplaced"/>
</dbReference>
<protein>
    <recommendedName>
        <fullName evidence="4">FAST kinase domain-containing protein 4</fullName>
    </recommendedName>
    <alternativeName>
        <fullName evidence="6">Protein TBRG4</fullName>
    </alternativeName>
    <alternativeName>
        <fullName evidence="5">Transforming growth factor beta regulator 4</fullName>
    </alternativeName>
</protein>
<dbReference type="GeneTree" id="ENSGT01030000234607"/>
<evidence type="ECO:0000313" key="9">
    <source>
        <dbReference type="Ensembl" id="ENSACAP00000002308.3"/>
    </source>
</evidence>
<dbReference type="HOGENOM" id="CLU_029448_1_0_1"/>
<feature type="domain" description="FAST kinase leucine-rich" evidence="7">
    <location>
        <begin position="368"/>
        <end position="438"/>
    </location>
</feature>
<dbReference type="eggNOG" id="ENOG502QTRE">
    <property type="taxonomic scope" value="Eukaryota"/>
</dbReference>
<dbReference type="AlphaFoldDB" id="H9G674"/>